<name>A0A917GNQ7_9FLAO</name>
<protein>
    <recommendedName>
        <fullName evidence="7">T9SS type A sorting domain-containing protein</fullName>
    </recommendedName>
</protein>
<accession>A0A917GNQ7</accession>
<evidence type="ECO:0000259" key="3">
    <source>
        <dbReference type="Pfam" id="PF18962"/>
    </source>
</evidence>
<keyword evidence="1 2" id="KW-0732">Signal</keyword>
<reference evidence="5" key="1">
    <citation type="journal article" date="2014" name="Int. J. Syst. Evol. Microbiol.">
        <title>Complete genome sequence of Corynebacterium casei LMG S-19264T (=DSM 44701T), isolated from a smear-ripened cheese.</title>
        <authorList>
            <consortium name="US DOE Joint Genome Institute (JGI-PGF)"/>
            <person name="Walter F."/>
            <person name="Albersmeier A."/>
            <person name="Kalinowski J."/>
            <person name="Ruckert C."/>
        </authorList>
    </citation>
    <scope>NUCLEOTIDE SEQUENCE</scope>
    <source>
        <strain evidence="5">CGMCC 1.12751</strain>
    </source>
</reference>
<dbReference type="InterPro" id="IPR045474">
    <property type="entry name" value="GEVED"/>
</dbReference>
<evidence type="ECO:0000259" key="4">
    <source>
        <dbReference type="Pfam" id="PF20009"/>
    </source>
</evidence>
<comment type="caution">
    <text evidence="5">The sequence shown here is derived from an EMBL/GenBank/DDBJ whole genome shotgun (WGS) entry which is preliminary data.</text>
</comment>
<dbReference type="NCBIfam" id="TIGR04183">
    <property type="entry name" value="Por_Secre_tail"/>
    <property type="match status" value="1"/>
</dbReference>
<dbReference type="Pfam" id="PF18962">
    <property type="entry name" value="Por_Secre_tail"/>
    <property type="match status" value="1"/>
</dbReference>
<feature type="domain" description="GEVED" evidence="4">
    <location>
        <begin position="257"/>
        <end position="350"/>
    </location>
</feature>
<evidence type="ECO:0000313" key="6">
    <source>
        <dbReference type="Proteomes" id="UP000625976"/>
    </source>
</evidence>
<dbReference type="AlphaFoldDB" id="A0A917GNQ7"/>
<gene>
    <name evidence="5" type="ORF">GCM10010976_24820</name>
</gene>
<evidence type="ECO:0008006" key="7">
    <source>
        <dbReference type="Google" id="ProtNLM"/>
    </source>
</evidence>
<evidence type="ECO:0000313" key="5">
    <source>
        <dbReference type="EMBL" id="GGG52762.1"/>
    </source>
</evidence>
<dbReference type="RefSeq" id="WP_229736664.1">
    <property type="nucleotide sequence ID" value="NZ_BMFQ01000003.1"/>
</dbReference>
<dbReference type="Proteomes" id="UP000625976">
    <property type="component" value="Unassembled WGS sequence"/>
</dbReference>
<evidence type="ECO:0000256" key="2">
    <source>
        <dbReference type="SAM" id="SignalP"/>
    </source>
</evidence>
<proteinExistence type="predicted"/>
<organism evidence="5 6">
    <name type="scientific">Bizionia arctica</name>
    <dbReference type="NCBI Taxonomy" id="1495645"/>
    <lineage>
        <taxon>Bacteria</taxon>
        <taxon>Pseudomonadati</taxon>
        <taxon>Bacteroidota</taxon>
        <taxon>Flavobacteriia</taxon>
        <taxon>Flavobacteriales</taxon>
        <taxon>Flavobacteriaceae</taxon>
        <taxon>Bizionia</taxon>
    </lineage>
</organism>
<evidence type="ECO:0000256" key="1">
    <source>
        <dbReference type="ARBA" id="ARBA00022729"/>
    </source>
</evidence>
<dbReference type="InterPro" id="IPR026444">
    <property type="entry name" value="Secre_tail"/>
</dbReference>
<dbReference type="Pfam" id="PF20009">
    <property type="entry name" value="GEVED"/>
    <property type="match status" value="2"/>
</dbReference>
<feature type="domain" description="GEVED" evidence="4">
    <location>
        <begin position="90"/>
        <end position="163"/>
    </location>
</feature>
<feature type="signal peptide" evidence="2">
    <location>
        <begin position="1"/>
        <end position="19"/>
    </location>
</feature>
<dbReference type="EMBL" id="BMFQ01000003">
    <property type="protein sequence ID" value="GGG52762.1"/>
    <property type="molecule type" value="Genomic_DNA"/>
</dbReference>
<reference evidence="5" key="2">
    <citation type="submission" date="2020-09" db="EMBL/GenBank/DDBJ databases">
        <authorList>
            <person name="Sun Q."/>
            <person name="Zhou Y."/>
        </authorList>
    </citation>
    <scope>NUCLEOTIDE SEQUENCE</scope>
    <source>
        <strain evidence="5">CGMCC 1.12751</strain>
    </source>
</reference>
<feature type="domain" description="Secretion system C-terminal sorting" evidence="3">
    <location>
        <begin position="368"/>
        <end position="431"/>
    </location>
</feature>
<sequence length="437" mass="47028">MKKTTLVFGLALLTYGVHAQTFPSPYCAVDPTGTSTEEITMVDFGGTVITNTDDTSISINEISTIVNVSPDETYALEVAGNTYGPFDTDIVAFIDWNHNDILDDAGEIYEIGTITNSTGSDGVSVMMDITVPTNAMLGTTRIRITKIYQDPVSPADINPCAIGFFPNGSGPYPGFGQALDFSLDVALPFPSPYCAIDATGTSTEEITMVDFGGTVITNTDDTSISINEISTIVDVSPDETYTLEVAGNTYGPFDTDIVAFIDWNHNDILDDAGEIYEIGTLYNSTGNDGVSVMMDITVPTNAMLGTTRIRITKIYQDPVSPADINPCAIGFFPNGTGPYPGFGQALDFTLNLAPLSVETFDVNSLSAYPIPTTDVLNVTYKSVINAVKIYNLLGQEVFAKNTQEAKLQLDVSSLKTGAYFVMVFAEEGQHTFRIIKH</sequence>
<feature type="chain" id="PRO_5036770120" description="T9SS type A sorting domain-containing protein" evidence="2">
    <location>
        <begin position="20"/>
        <end position="437"/>
    </location>
</feature>
<keyword evidence="6" id="KW-1185">Reference proteome</keyword>